<keyword evidence="5" id="KW-0406">Ion transport</keyword>
<organism evidence="13 14">
    <name type="scientific">Trichuris muris</name>
    <name type="common">Mouse whipworm</name>
    <dbReference type="NCBI Taxonomy" id="70415"/>
    <lineage>
        <taxon>Eukaryota</taxon>
        <taxon>Metazoa</taxon>
        <taxon>Ecdysozoa</taxon>
        <taxon>Nematoda</taxon>
        <taxon>Enoplea</taxon>
        <taxon>Dorylaimia</taxon>
        <taxon>Trichinellida</taxon>
        <taxon>Trichuridae</taxon>
        <taxon>Trichuris</taxon>
    </lineage>
</organism>
<name>A0A5S6Q869_TRIMR</name>
<dbReference type="GO" id="GO:0016020">
    <property type="term" value="C:membrane"/>
    <property type="evidence" value="ECO:0007669"/>
    <property type="project" value="UniProtKB-SubCell"/>
</dbReference>
<evidence type="ECO:0000313" key="14">
    <source>
        <dbReference type="WBParaSite" id="TMUE_1000003320.1"/>
    </source>
</evidence>
<evidence type="ECO:0000256" key="1">
    <source>
        <dbReference type="ARBA" id="ARBA00004141"/>
    </source>
</evidence>
<dbReference type="GO" id="GO:0015276">
    <property type="term" value="F:ligand-gated monoatomic ion channel activity"/>
    <property type="evidence" value="ECO:0007669"/>
    <property type="project" value="InterPro"/>
</dbReference>
<dbReference type="STRING" id="70415.A0A5S6Q869"/>
<comment type="subcellular location">
    <subcellularLocation>
        <location evidence="1">Membrane</location>
        <topology evidence="1">Multi-pass membrane protein</topology>
    </subcellularLocation>
</comment>
<dbReference type="SMART" id="SM00918">
    <property type="entry name" value="Lig_chan-Glu_bd"/>
    <property type="match status" value="1"/>
</dbReference>
<dbReference type="InterPro" id="IPR019594">
    <property type="entry name" value="Glu/Gly-bd"/>
</dbReference>
<evidence type="ECO:0000256" key="3">
    <source>
        <dbReference type="ARBA" id="ARBA00022692"/>
    </source>
</evidence>
<evidence type="ECO:0000259" key="12">
    <source>
        <dbReference type="SMART" id="SM00918"/>
    </source>
</evidence>
<evidence type="ECO:0000256" key="10">
    <source>
        <dbReference type="ARBA" id="ARBA00023303"/>
    </source>
</evidence>
<reference evidence="14" key="1">
    <citation type="submission" date="2019-12" db="UniProtKB">
        <authorList>
            <consortium name="WormBaseParasite"/>
        </authorList>
    </citation>
    <scope>IDENTIFICATION</scope>
</reference>
<keyword evidence="3 11" id="KW-0812">Transmembrane</keyword>
<dbReference type="WBParaSite" id="TMUE_1000003320.1">
    <property type="protein sequence ID" value="TMUE_1000003320.1"/>
    <property type="gene ID" value="WBGene00292433"/>
</dbReference>
<evidence type="ECO:0000256" key="9">
    <source>
        <dbReference type="ARBA" id="ARBA00023286"/>
    </source>
</evidence>
<evidence type="ECO:0000256" key="7">
    <source>
        <dbReference type="ARBA" id="ARBA00023170"/>
    </source>
</evidence>
<keyword evidence="7" id="KW-0675">Receptor</keyword>
<evidence type="ECO:0000256" key="11">
    <source>
        <dbReference type="SAM" id="Phobius"/>
    </source>
</evidence>
<feature type="domain" description="Ionotropic glutamate receptor L-glutamate and glycine-binding" evidence="12">
    <location>
        <begin position="31"/>
        <end position="94"/>
    </location>
</feature>
<keyword evidence="2" id="KW-0813">Transport</keyword>
<accession>A0A5S6Q869</accession>
<proteinExistence type="predicted"/>
<feature type="transmembrane region" description="Helical" evidence="11">
    <location>
        <begin position="150"/>
        <end position="170"/>
    </location>
</feature>
<keyword evidence="6 11" id="KW-0472">Membrane</keyword>
<evidence type="ECO:0000256" key="8">
    <source>
        <dbReference type="ARBA" id="ARBA00023180"/>
    </source>
</evidence>
<dbReference type="Gene3D" id="3.40.190.10">
    <property type="entry name" value="Periplasmic binding protein-like II"/>
    <property type="match status" value="1"/>
</dbReference>
<evidence type="ECO:0000256" key="6">
    <source>
        <dbReference type="ARBA" id="ARBA00023136"/>
    </source>
</evidence>
<dbReference type="InterPro" id="IPR040128">
    <property type="entry name" value="T25E4.2-like"/>
</dbReference>
<evidence type="ECO:0000256" key="5">
    <source>
        <dbReference type="ARBA" id="ARBA00023065"/>
    </source>
</evidence>
<evidence type="ECO:0000256" key="4">
    <source>
        <dbReference type="ARBA" id="ARBA00022989"/>
    </source>
</evidence>
<evidence type="ECO:0000313" key="13">
    <source>
        <dbReference type="Proteomes" id="UP000046395"/>
    </source>
</evidence>
<keyword evidence="10" id="KW-0407">Ion channel</keyword>
<feature type="transmembrane region" description="Helical" evidence="11">
    <location>
        <begin position="200"/>
        <end position="220"/>
    </location>
</feature>
<keyword evidence="9" id="KW-1071">Ligand-gated ion channel</keyword>
<dbReference type="AlphaFoldDB" id="A0A5S6Q869"/>
<keyword evidence="4 11" id="KW-1133">Transmembrane helix</keyword>
<protein>
    <submittedName>
        <fullName evidence="14">Lig_chan-Glu_bd domain-containing protein</fullName>
    </submittedName>
</protein>
<keyword evidence="13" id="KW-1185">Reference proteome</keyword>
<dbReference type="SUPFAM" id="SSF53850">
    <property type="entry name" value="Periplasmic binding protein-like II"/>
    <property type="match status" value="1"/>
</dbReference>
<feature type="transmembrane region" description="Helical" evidence="11">
    <location>
        <begin position="405"/>
        <end position="425"/>
    </location>
</feature>
<evidence type="ECO:0000256" key="2">
    <source>
        <dbReference type="ARBA" id="ARBA00022448"/>
    </source>
</evidence>
<keyword evidence="8" id="KW-0325">Glycoprotein</keyword>
<dbReference type="PANTHER" id="PTHR22714">
    <property type="entry name" value="PROTEIN CBG02446-RELATED"/>
    <property type="match status" value="1"/>
</dbReference>
<sequence>MLAASRARLSAIGAGEAYLMGNNTLRIGVAPWFMMHPECFLVRDCYSGYELEVLELVAHMLQLSVVLIVANTTGCGSPINGTGNWSSLCGMLQREEIDVTGNVCSLEQVRVRDFGYSWPVWQEGQTFWIRAPVFESQTFNPAAPFNTQSWITLAILTACSVAALSTYYYARSGMKGVQSFYKASSEMSNSCFLFDRPPRILFWICGLFFLAAIKVAYVTYIRAALLYPRPFYAPFRDINELAEKLDIGEYKLLHYHSNPAEVVPTAPPVTGQKIANAIRKHGYYYVNRSDYSALFDRLIEEPSAVMVKASTFADVYAMLYPNRSKLWRIADQVVSSSPLSYLWRKDFPLSEQINQAIVDLGNGKVEILRRKIGYSTHQVHNNPMLLGSTYSESDPIKLSHVAGPLAYLLVCIVIALVVLFIERFWERRGEASRRFRFQDSASG</sequence>
<dbReference type="Proteomes" id="UP000046395">
    <property type="component" value="Unassembled WGS sequence"/>
</dbReference>